<dbReference type="SUPFAM" id="SSF55008">
    <property type="entry name" value="HMA, heavy metal-associated domain"/>
    <property type="match status" value="1"/>
</dbReference>
<proteinExistence type="predicted"/>
<dbReference type="CDD" id="cd00371">
    <property type="entry name" value="HMA"/>
    <property type="match status" value="1"/>
</dbReference>
<accession>C7LZD8</accession>
<dbReference type="PROSITE" id="PS01047">
    <property type="entry name" value="HMA_1"/>
    <property type="match status" value="1"/>
</dbReference>
<gene>
    <name evidence="3" type="ordered locus">Afer_1163</name>
</gene>
<dbReference type="GO" id="GO:0046872">
    <property type="term" value="F:metal ion binding"/>
    <property type="evidence" value="ECO:0007669"/>
    <property type="project" value="UniProtKB-KW"/>
</dbReference>
<dbReference type="PROSITE" id="PS50846">
    <property type="entry name" value="HMA_2"/>
    <property type="match status" value="1"/>
</dbReference>
<evidence type="ECO:0000256" key="1">
    <source>
        <dbReference type="ARBA" id="ARBA00022723"/>
    </source>
</evidence>
<keyword evidence="4" id="KW-1185">Reference proteome</keyword>
<name>C7LZD8_ACIFD</name>
<organism evidence="3 4">
    <name type="scientific">Acidimicrobium ferrooxidans (strain DSM 10331 / JCM 15462 / NBRC 103882 / ICP)</name>
    <dbReference type="NCBI Taxonomy" id="525909"/>
    <lineage>
        <taxon>Bacteria</taxon>
        <taxon>Bacillati</taxon>
        <taxon>Actinomycetota</taxon>
        <taxon>Acidimicrobiia</taxon>
        <taxon>Acidimicrobiales</taxon>
        <taxon>Acidimicrobiaceae</taxon>
        <taxon>Acidimicrobium</taxon>
    </lineage>
</organism>
<dbReference type="EMBL" id="CP001631">
    <property type="protein sequence ID" value="ACU54096.1"/>
    <property type="molecule type" value="Genomic_DNA"/>
</dbReference>
<dbReference type="STRING" id="525909.Afer_1163"/>
<dbReference type="HOGENOM" id="CLU_134973_13_1_11"/>
<evidence type="ECO:0000313" key="3">
    <source>
        <dbReference type="EMBL" id="ACU54096.1"/>
    </source>
</evidence>
<evidence type="ECO:0000313" key="4">
    <source>
        <dbReference type="Proteomes" id="UP000000771"/>
    </source>
</evidence>
<dbReference type="Proteomes" id="UP000000771">
    <property type="component" value="Chromosome"/>
</dbReference>
<dbReference type="Pfam" id="PF00403">
    <property type="entry name" value="HMA"/>
    <property type="match status" value="1"/>
</dbReference>
<dbReference type="eggNOG" id="COG2608">
    <property type="taxonomic scope" value="Bacteria"/>
</dbReference>
<reference evidence="3 4" key="1">
    <citation type="journal article" date="2009" name="Stand. Genomic Sci.">
        <title>Complete genome sequence of Acidimicrobium ferrooxidans type strain (ICP).</title>
        <authorList>
            <person name="Clum A."/>
            <person name="Nolan M."/>
            <person name="Lang E."/>
            <person name="Glavina Del Rio T."/>
            <person name="Tice H."/>
            <person name="Copeland A."/>
            <person name="Cheng J.F."/>
            <person name="Lucas S."/>
            <person name="Chen F."/>
            <person name="Bruce D."/>
            <person name="Goodwin L."/>
            <person name="Pitluck S."/>
            <person name="Ivanova N."/>
            <person name="Mavrommatis K."/>
            <person name="Mikhailova N."/>
            <person name="Pati A."/>
            <person name="Chen A."/>
            <person name="Palaniappan K."/>
            <person name="Goker M."/>
            <person name="Spring S."/>
            <person name="Land M."/>
            <person name="Hauser L."/>
            <person name="Chang Y.J."/>
            <person name="Jeffries C.C."/>
            <person name="Chain P."/>
            <person name="Bristow J."/>
            <person name="Eisen J.A."/>
            <person name="Markowitz V."/>
            <person name="Hugenholtz P."/>
            <person name="Kyrpides N.C."/>
            <person name="Klenk H.P."/>
            <person name="Lapidus A."/>
        </authorList>
    </citation>
    <scope>NUCLEOTIDE SEQUENCE [LARGE SCALE GENOMIC DNA]</scope>
    <source>
        <strain evidence="4">DSM 10331 / JCM 15462 / NBRC 103882 / ICP</strain>
    </source>
</reference>
<feature type="domain" description="HMA" evidence="2">
    <location>
        <begin position="2"/>
        <end position="67"/>
    </location>
</feature>
<dbReference type="Gene3D" id="3.30.70.100">
    <property type="match status" value="1"/>
</dbReference>
<sequence>MQDRIFQVRGMTCDHCVRAVRSEVAGVAGVVDVDVDLATGILRVRSDAPIDPDAVLAAVREAGYDGVATD</sequence>
<dbReference type="RefSeq" id="WP_015798582.1">
    <property type="nucleotide sequence ID" value="NC_013124.1"/>
</dbReference>
<keyword evidence="1" id="KW-0479">Metal-binding</keyword>
<dbReference type="InterPro" id="IPR017969">
    <property type="entry name" value="Heavy-metal-associated_CS"/>
</dbReference>
<dbReference type="KEGG" id="afo:Afer_1163"/>
<dbReference type="InterPro" id="IPR006121">
    <property type="entry name" value="HMA_dom"/>
</dbReference>
<dbReference type="AlphaFoldDB" id="C7LZD8"/>
<protein>
    <submittedName>
        <fullName evidence="3">Heavy metal transport/detoxification protein</fullName>
    </submittedName>
</protein>
<dbReference type="InterPro" id="IPR036163">
    <property type="entry name" value="HMA_dom_sf"/>
</dbReference>
<evidence type="ECO:0000259" key="2">
    <source>
        <dbReference type="PROSITE" id="PS50846"/>
    </source>
</evidence>